<reference evidence="2 3" key="1">
    <citation type="submission" date="2019-01" db="EMBL/GenBank/DDBJ databases">
        <title>A draft genome assembly of the solar-powered sea slug Elysia chlorotica.</title>
        <authorList>
            <person name="Cai H."/>
            <person name="Li Q."/>
            <person name="Fang X."/>
            <person name="Li J."/>
            <person name="Curtis N.E."/>
            <person name="Altenburger A."/>
            <person name="Shibata T."/>
            <person name="Feng M."/>
            <person name="Maeda T."/>
            <person name="Schwartz J.A."/>
            <person name="Shigenobu S."/>
            <person name="Lundholm N."/>
            <person name="Nishiyama T."/>
            <person name="Yang H."/>
            <person name="Hasebe M."/>
            <person name="Li S."/>
            <person name="Pierce S.K."/>
            <person name="Wang J."/>
        </authorList>
    </citation>
    <scope>NUCLEOTIDE SEQUENCE [LARGE SCALE GENOMIC DNA]</scope>
    <source>
        <strain evidence="2">EC2010</strain>
        <tissue evidence="2">Whole organism of an adult</tissue>
    </source>
</reference>
<proteinExistence type="predicted"/>
<gene>
    <name evidence="2" type="ORF">EGW08_004089</name>
</gene>
<name>A0A3S1CBE2_ELYCH</name>
<evidence type="ECO:0008006" key="4">
    <source>
        <dbReference type="Google" id="ProtNLM"/>
    </source>
</evidence>
<accession>A0A3S1CBE2</accession>
<dbReference type="OrthoDB" id="10647693at2759"/>
<feature type="non-terminal residue" evidence="2">
    <location>
        <position position="111"/>
    </location>
</feature>
<feature type="region of interest" description="Disordered" evidence="1">
    <location>
        <begin position="17"/>
        <end position="111"/>
    </location>
</feature>
<keyword evidence="3" id="KW-1185">Reference proteome</keyword>
<organism evidence="2 3">
    <name type="scientific">Elysia chlorotica</name>
    <name type="common">Eastern emerald elysia</name>
    <name type="synonym">Sea slug</name>
    <dbReference type="NCBI Taxonomy" id="188477"/>
    <lineage>
        <taxon>Eukaryota</taxon>
        <taxon>Metazoa</taxon>
        <taxon>Spiralia</taxon>
        <taxon>Lophotrochozoa</taxon>
        <taxon>Mollusca</taxon>
        <taxon>Gastropoda</taxon>
        <taxon>Heterobranchia</taxon>
        <taxon>Euthyneura</taxon>
        <taxon>Panpulmonata</taxon>
        <taxon>Sacoglossa</taxon>
        <taxon>Placobranchoidea</taxon>
        <taxon>Plakobranchidae</taxon>
        <taxon>Elysia</taxon>
    </lineage>
</organism>
<dbReference type="AlphaFoldDB" id="A0A3S1CBE2"/>
<protein>
    <recommendedName>
        <fullName evidence="4">ALMS motif domain-containing protein</fullName>
    </recommendedName>
</protein>
<evidence type="ECO:0000313" key="2">
    <source>
        <dbReference type="EMBL" id="RUS88127.1"/>
    </source>
</evidence>
<evidence type="ECO:0000256" key="1">
    <source>
        <dbReference type="SAM" id="MobiDB-lite"/>
    </source>
</evidence>
<feature type="compositionally biased region" description="Basic and acidic residues" evidence="1">
    <location>
        <begin position="54"/>
        <end position="63"/>
    </location>
</feature>
<dbReference type="Proteomes" id="UP000271974">
    <property type="component" value="Unassembled WGS sequence"/>
</dbReference>
<comment type="caution">
    <text evidence="2">The sequence shown here is derived from an EMBL/GenBank/DDBJ whole genome shotgun (WGS) entry which is preliminary data.</text>
</comment>
<dbReference type="EMBL" id="RQTK01000092">
    <property type="protein sequence ID" value="RUS88127.1"/>
    <property type="molecule type" value="Genomic_DNA"/>
</dbReference>
<feature type="non-terminal residue" evidence="2">
    <location>
        <position position="1"/>
    </location>
</feature>
<evidence type="ECO:0000313" key="3">
    <source>
        <dbReference type="Proteomes" id="UP000271974"/>
    </source>
</evidence>
<sequence>ERERQLALARERQARYRLNKKAGSARNSGSSTTATADDYAAPRKSVKTMTPEEYAEHRREVVARCRSKMSSQKKAALRIKDRVYRQNKRSASKPETPRSACAEIPAPECLK</sequence>